<protein>
    <submittedName>
        <fullName evidence="2">Uncharacterized protein</fullName>
    </submittedName>
</protein>
<comment type="caution">
    <text evidence="2">The sequence shown here is derived from an EMBL/GenBank/DDBJ whole genome shotgun (WGS) entry which is preliminary data.</text>
</comment>
<organism evidence="2 3">
    <name type="scientific">Nocardioides taihuensis</name>
    <dbReference type="NCBI Taxonomy" id="1835606"/>
    <lineage>
        <taxon>Bacteria</taxon>
        <taxon>Bacillati</taxon>
        <taxon>Actinomycetota</taxon>
        <taxon>Actinomycetes</taxon>
        <taxon>Propionibacteriales</taxon>
        <taxon>Nocardioidaceae</taxon>
        <taxon>Nocardioides</taxon>
    </lineage>
</organism>
<dbReference type="EMBL" id="JBHSKD010000009">
    <property type="protein sequence ID" value="MFC5177044.1"/>
    <property type="molecule type" value="Genomic_DNA"/>
</dbReference>
<name>A0ABW0BI76_9ACTN</name>
<proteinExistence type="predicted"/>
<feature type="chain" id="PRO_5046124565" evidence="1">
    <location>
        <begin position="28"/>
        <end position="275"/>
    </location>
</feature>
<dbReference type="RefSeq" id="WP_378589768.1">
    <property type="nucleotide sequence ID" value="NZ_JBHSKD010000009.1"/>
</dbReference>
<evidence type="ECO:0000313" key="3">
    <source>
        <dbReference type="Proteomes" id="UP001596087"/>
    </source>
</evidence>
<keyword evidence="3" id="KW-1185">Reference proteome</keyword>
<dbReference type="Proteomes" id="UP001596087">
    <property type="component" value="Unassembled WGS sequence"/>
</dbReference>
<accession>A0ABW0BI76</accession>
<gene>
    <name evidence="2" type="ORF">ACFPGP_10200</name>
</gene>
<evidence type="ECO:0000256" key="1">
    <source>
        <dbReference type="SAM" id="SignalP"/>
    </source>
</evidence>
<evidence type="ECO:0000313" key="2">
    <source>
        <dbReference type="EMBL" id="MFC5177044.1"/>
    </source>
</evidence>
<reference evidence="3" key="1">
    <citation type="journal article" date="2019" name="Int. J. Syst. Evol. Microbiol.">
        <title>The Global Catalogue of Microorganisms (GCM) 10K type strain sequencing project: providing services to taxonomists for standard genome sequencing and annotation.</title>
        <authorList>
            <consortium name="The Broad Institute Genomics Platform"/>
            <consortium name="The Broad Institute Genome Sequencing Center for Infectious Disease"/>
            <person name="Wu L."/>
            <person name="Ma J."/>
        </authorList>
    </citation>
    <scope>NUCLEOTIDE SEQUENCE [LARGE SCALE GENOMIC DNA]</scope>
    <source>
        <strain evidence="3">DFY41</strain>
    </source>
</reference>
<sequence>MRSFVVRAAALALLVGGSLAGAPTATARTEVDLSWDAPGYEVWRHSGRLDDLAGLPKAPRTYLRTRLDEIWTAAGSRTACEHSATVVVRRYAARGYILVSREGMTAHGGDPARCTRTSHRAIYADWSGAWRRILVTGVGEDFACGELAAHDVPGTIGGATCLDGRLKTAPYDPPLLHTRPRAVVRRLTAEVNAARWDDALNWAGPDAIASLQTWQEQGYVYGGIFEGCDKLVEGSFYKCSVRVRDADGNRVGSAFLTVRPPDDLRVTHAAVAILG</sequence>
<keyword evidence="1" id="KW-0732">Signal</keyword>
<feature type="signal peptide" evidence="1">
    <location>
        <begin position="1"/>
        <end position="27"/>
    </location>
</feature>